<dbReference type="Proteomes" id="UP001596122">
    <property type="component" value="Unassembled WGS sequence"/>
</dbReference>
<reference evidence="2" key="1">
    <citation type="journal article" date="2019" name="Int. J. Syst. Evol. Microbiol.">
        <title>The Global Catalogue of Microorganisms (GCM) 10K type strain sequencing project: providing services to taxonomists for standard genome sequencing and annotation.</title>
        <authorList>
            <consortium name="The Broad Institute Genomics Platform"/>
            <consortium name="The Broad Institute Genome Sequencing Center for Infectious Disease"/>
            <person name="Wu L."/>
            <person name="Ma J."/>
        </authorList>
    </citation>
    <scope>NUCLEOTIDE SEQUENCE [LARGE SCALE GENOMIC DNA]</scope>
    <source>
        <strain evidence="2">CCUG 43114</strain>
    </source>
</reference>
<comment type="caution">
    <text evidence="1">The sequence shown here is derived from an EMBL/GenBank/DDBJ whole genome shotgun (WGS) entry which is preliminary data.</text>
</comment>
<gene>
    <name evidence="1" type="ORF">ACFPJ6_07735</name>
</gene>
<accession>A0ABW0GQX9</accession>
<dbReference type="RefSeq" id="WP_340267833.1">
    <property type="nucleotide sequence ID" value="NZ_JBBEOG010000002.1"/>
</dbReference>
<dbReference type="Pfam" id="PF08811">
    <property type="entry name" value="DUF1800"/>
    <property type="match status" value="1"/>
</dbReference>
<sequence>MATTTTPTRKVRRTRWRARRPVPLSPAPARDVEHLLRRATYGPTPASLSEARRLGAAAWVEAQLRPASLPDPVGDLVDAAHPGLFLPVAEARVHYADKFWVMGRELVRWRLHRSAWSSRQLHEVMSDLVHNLVNVPVGPDNATGHTLHRYHHDVVRRHCLGAFADLLVASAEHPAMLHYLNANTSTRTRPNENYARELLELHSVGVGAHTEEDVRAVALLLTGWRTRSPWQAEPAGVEPYAAWFDTSRHHVGPVTVLGRTFTNGAADGRAEIRGLLRWLAARPATARHVCRRLATHFVADEPPTDLVDRLAQVYLSSGTRLDAVLRALFADPAFEVATRTKVRRPLERYLATLRLLVPVPRTEHLAHDGVLWQCPPGHVPLSWGPPDGYPDTAAEWRSAGQALAHVTSANQLLRGWIPVTGTPLLDAVLATDARDVATITDEVARRVLLRPATSSDVEAVRRLLAASPLPPAPWRDGWDRHRAVWWTAVLLLSHPRVVDR</sequence>
<evidence type="ECO:0000313" key="2">
    <source>
        <dbReference type="Proteomes" id="UP001596122"/>
    </source>
</evidence>
<protein>
    <submittedName>
        <fullName evidence="1">DUF1800 domain-containing protein</fullName>
    </submittedName>
</protein>
<evidence type="ECO:0000313" key="1">
    <source>
        <dbReference type="EMBL" id="MFC5380676.1"/>
    </source>
</evidence>
<dbReference type="InterPro" id="IPR014917">
    <property type="entry name" value="DUF1800"/>
</dbReference>
<dbReference type="EMBL" id="JBHSLD010000007">
    <property type="protein sequence ID" value="MFC5380676.1"/>
    <property type="molecule type" value="Genomic_DNA"/>
</dbReference>
<proteinExistence type="predicted"/>
<keyword evidence="2" id="KW-1185">Reference proteome</keyword>
<name>A0ABW0GQX9_9MICO</name>
<organism evidence="1 2">
    <name type="scientific">Aquipuribacter nitratireducens</name>
    <dbReference type="NCBI Taxonomy" id="650104"/>
    <lineage>
        <taxon>Bacteria</taxon>
        <taxon>Bacillati</taxon>
        <taxon>Actinomycetota</taxon>
        <taxon>Actinomycetes</taxon>
        <taxon>Micrococcales</taxon>
        <taxon>Intrasporangiaceae</taxon>
        <taxon>Aquipuribacter</taxon>
    </lineage>
</organism>